<dbReference type="OrthoDB" id="1914670at2759"/>
<dbReference type="InterPro" id="IPR044839">
    <property type="entry name" value="NDR1-like"/>
</dbReference>
<dbReference type="EMBL" id="CP093344">
    <property type="protein sequence ID" value="WOG90228.1"/>
    <property type="molecule type" value="Genomic_DNA"/>
</dbReference>
<reference evidence="3" key="1">
    <citation type="journal article" date="2016" name="Nat. Genet.">
        <title>A high-quality carrot genome assembly provides new insights into carotenoid accumulation and asterid genome evolution.</title>
        <authorList>
            <person name="Iorizzo M."/>
            <person name="Ellison S."/>
            <person name="Senalik D."/>
            <person name="Zeng P."/>
            <person name="Satapoomin P."/>
            <person name="Huang J."/>
            <person name="Bowman M."/>
            <person name="Iovene M."/>
            <person name="Sanseverino W."/>
            <person name="Cavagnaro P."/>
            <person name="Yildiz M."/>
            <person name="Macko-Podgorni A."/>
            <person name="Moranska E."/>
            <person name="Grzebelus E."/>
            <person name="Grzebelus D."/>
            <person name="Ashrafi H."/>
            <person name="Zheng Z."/>
            <person name="Cheng S."/>
            <person name="Spooner D."/>
            <person name="Van Deynze A."/>
            <person name="Simon P."/>
        </authorList>
    </citation>
    <scope>NUCLEOTIDE SEQUENCE</scope>
    <source>
        <tissue evidence="3">Leaf</tissue>
    </source>
</reference>
<organism evidence="3 4">
    <name type="scientific">Daucus carota subsp. sativus</name>
    <name type="common">Carrot</name>
    <dbReference type="NCBI Taxonomy" id="79200"/>
    <lineage>
        <taxon>Eukaryota</taxon>
        <taxon>Viridiplantae</taxon>
        <taxon>Streptophyta</taxon>
        <taxon>Embryophyta</taxon>
        <taxon>Tracheophyta</taxon>
        <taxon>Spermatophyta</taxon>
        <taxon>Magnoliopsida</taxon>
        <taxon>eudicotyledons</taxon>
        <taxon>Gunneridae</taxon>
        <taxon>Pentapetalae</taxon>
        <taxon>asterids</taxon>
        <taxon>campanulids</taxon>
        <taxon>Apiales</taxon>
        <taxon>Apiaceae</taxon>
        <taxon>Apioideae</taxon>
        <taxon>Scandiceae</taxon>
        <taxon>Daucinae</taxon>
        <taxon>Daucus</taxon>
        <taxon>Daucus sect. Daucus</taxon>
    </lineage>
</organism>
<dbReference type="GO" id="GO:0098542">
    <property type="term" value="P:defense response to other organism"/>
    <property type="evidence" value="ECO:0007669"/>
    <property type="project" value="InterPro"/>
</dbReference>
<accession>A0A162AY74</accession>
<dbReference type="GO" id="GO:0005886">
    <property type="term" value="C:plasma membrane"/>
    <property type="evidence" value="ECO:0007669"/>
    <property type="project" value="TreeGrafter"/>
</dbReference>
<dbReference type="Proteomes" id="UP000077755">
    <property type="component" value="Chromosome 2"/>
</dbReference>
<comment type="subcellular location">
    <subcellularLocation>
        <location evidence="1">Membrane</location>
    </subcellularLocation>
</comment>
<keyword evidence="2" id="KW-0472">Membrane</keyword>
<gene>
    <name evidence="3" type="ORF">DCAR_0209471</name>
</gene>
<dbReference type="AlphaFoldDB" id="A0A162AY74"/>
<proteinExistence type="predicted"/>
<dbReference type="PANTHER" id="PTHR31415:SF52">
    <property type="entry name" value="LATE EMBRYOGENESIS ABUNDANT (LEA) HYDROXYPROLINE-RICH GLYCOPROTEIN FAMILY-RELATED"/>
    <property type="match status" value="1"/>
</dbReference>
<sequence>MAGKWEALPDHNFQLIACLTLLSMFCLIPPWIWVSVRMVDQSLINFSIQDFYLTETESTNGSGFNQSVIFFKLKIANDNEQRGIYYDNLNLTFSYYTSESDIVPVGYYTIPGFRQGIQSETDRRDFVEISKNVSVLSLLPSVSSDIDFRVDLATAVRFRYFIMGFQSKRLQVMAWCKVEVDRITGKKANKKAIRLKHMIKNHLGGWVILVGVILLVLTPLSFCSGYLCVAGCSRSRARRVTHAPLN</sequence>
<evidence type="ECO:0000313" key="3">
    <source>
        <dbReference type="EMBL" id="WOG90228.1"/>
    </source>
</evidence>
<evidence type="ECO:0000313" key="4">
    <source>
        <dbReference type="Proteomes" id="UP000077755"/>
    </source>
</evidence>
<evidence type="ECO:0000256" key="1">
    <source>
        <dbReference type="ARBA" id="ARBA00004370"/>
    </source>
</evidence>
<protein>
    <submittedName>
        <fullName evidence="3">Uncharacterized protein</fullName>
    </submittedName>
</protein>
<dbReference type="Gramene" id="KZN07543">
    <property type="protein sequence ID" value="KZN07543"/>
    <property type="gene ID" value="DCAR_008380"/>
</dbReference>
<evidence type="ECO:0000256" key="2">
    <source>
        <dbReference type="ARBA" id="ARBA00023136"/>
    </source>
</evidence>
<dbReference type="GO" id="GO:0009506">
    <property type="term" value="C:plasmodesma"/>
    <property type="evidence" value="ECO:0007669"/>
    <property type="project" value="TreeGrafter"/>
</dbReference>
<name>A0A162AY74_DAUCS</name>
<reference evidence="3" key="2">
    <citation type="submission" date="2022-03" db="EMBL/GenBank/DDBJ databases">
        <title>Draft title - Genomic analysis of global carrot germplasm unveils the trajectory of domestication and the origin of high carotenoid orange carrot.</title>
        <authorList>
            <person name="Iorizzo M."/>
            <person name="Ellison S."/>
            <person name="Senalik D."/>
            <person name="Macko-Podgorni A."/>
            <person name="Grzebelus D."/>
            <person name="Bostan H."/>
            <person name="Rolling W."/>
            <person name="Curaba J."/>
            <person name="Simon P."/>
        </authorList>
    </citation>
    <scope>NUCLEOTIDE SEQUENCE</scope>
    <source>
        <tissue evidence="3">Leaf</tissue>
    </source>
</reference>
<dbReference type="PANTHER" id="PTHR31415">
    <property type="entry name" value="OS05G0367900 PROTEIN"/>
    <property type="match status" value="1"/>
</dbReference>
<keyword evidence="4" id="KW-1185">Reference proteome</keyword>